<proteinExistence type="predicted"/>
<evidence type="ECO:0000313" key="3">
    <source>
        <dbReference type="Proteomes" id="UP000240481"/>
    </source>
</evidence>
<organism evidence="2 3">
    <name type="scientific">Photobacterium swingsii</name>
    <dbReference type="NCBI Taxonomy" id="680026"/>
    <lineage>
        <taxon>Bacteria</taxon>
        <taxon>Pseudomonadati</taxon>
        <taxon>Pseudomonadota</taxon>
        <taxon>Gammaproteobacteria</taxon>
        <taxon>Vibrionales</taxon>
        <taxon>Vibrionaceae</taxon>
        <taxon>Photobacterium</taxon>
    </lineage>
</organism>
<feature type="transmembrane region" description="Helical" evidence="1">
    <location>
        <begin position="7"/>
        <end position="36"/>
    </location>
</feature>
<protein>
    <submittedName>
        <fullName evidence="2">Uncharacterized protein</fullName>
    </submittedName>
</protein>
<dbReference type="RefSeq" id="WP_107302961.1">
    <property type="nucleotide sequence ID" value="NZ_AP024853.1"/>
</dbReference>
<name>A0A2T3P2M3_9GAMM</name>
<sequence>MKIKEALIAFGMTSLLVMSINIVLNSIILVVVWNGLVSSIHPTLPDLSFFNAVGVIAITYIVRGKFSIKVSFSR</sequence>
<keyword evidence="1" id="KW-0472">Membrane</keyword>
<keyword evidence="1" id="KW-0812">Transmembrane</keyword>
<gene>
    <name evidence="2" type="ORF">C9I94_18450</name>
</gene>
<dbReference type="AlphaFoldDB" id="A0A2T3P2M3"/>
<comment type="caution">
    <text evidence="2">The sequence shown here is derived from an EMBL/GenBank/DDBJ whole genome shotgun (WGS) entry which is preliminary data.</text>
</comment>
<reference evidence="2 3" key="1">
    <citation type="submission" date="2018-01" db="EMBL/GenBank/DDBJ databases">
        <title>Whole genome sequencing of Histamine producing bacteria.</title>
        <authorList>
            <person name="Butler K."/>
        </authorList>
    </citation>
    <scope>NUCLEOTIDE SEQUENCE [LARGE SCALE GENOMIC DNA]</scope>
    <source>
        <strain evidence="2 3">DSM 24669</strain>
    </source>
</reference>
<dbReference type="EMBL" id="PYLZ01000011">
    <property type="protein sequence ID" value="PSW22765.1"/>
    <property type="molecule type" value="Genomic_DNA"/>
</dbReference>
<dbReference type="Proteomes" id="UP000240481">
    <property type="component" value="Unassembled WGS sequence"/>
</dbReference>
<accession>A0A2T3P2M3</accession>
<keyword evidence="1" id="KW-1133">Transmembrane helix</keyword>
<keyword evidence="3" id="KW-1185">Reference proteome</keyword>
<evidence type="ECO:0000313" key="2">
    <source>
        <dbReference type="EMBL" id="PSW22765.1"/>
    </source>
</evidence>
<evidence type="ECO:0000256" key="1">
    <source>
        <dbReference type="SAM" id="Phobius"/>
    </source>
</evidence>
<dbReference type="OrthoDB" id="5831796at2"/>
<feature type="transmembrane region" description="Helical" evidence="1">
    <location>
        <begin position="48"/>
        <end position="66"/>
    </location>
</feature>